<accession>A0A1F6UYR3</accession>
<dbReference type="Proteomes" id="UP000177602">
    <property type="component" value="Unassembled WGS sequence"/>
</dbReference>
<evidence type="ECO:0000313" key="4">
    <source>
        <dbReference type="EMBL" id="OGI62416.1"/>
    </source>
</evidence>
<keyword evidence="2" id="KW-0812">Transmembrane</keyword>
<dbReference type="Pfam" id="PF01471">
    <property type="entry name" value="PG_binding_1"/>
    <property type="match status" value="1"/>
</dbReference>
<comment type="caution">
    <text evidence="4">The sequence shown here is derived from an EMBL/GenBank/DDBJ whole genome shotgun (WGS) entry which is preliminary data.</text>
</comment>
<reference evidence="4 5" key="1">
    <citation type="journal article" date="2016" name="Nat. Commun.">
        <title>Thousands of microbial genomes shed light on interconnected biogeochemical processes in an aquifer system.</title>
        <authorList>
            <person name="Anantharaman K."/>
            <person name="Brown C.T."/>
            <person name="Hug L.A."/>
            <person name="Sharon I."/>
            <person name="Castelle C.J."/>
            <person name="Probst A.J."/>
            <person name="Thomas B.C."/>
            <person name="Singh A."/>
            <person name="Wilkins M.J."/>
            <person name="Karaoz U."/>
            <person name="Brodie E.L."/>
            <person name="Williams K.H."/>
            <person name="Hubbard S.S."/>
            <person name="Banfield J.F."/>
        </authorList>
    </citation>
    <scope>NUCLEOTIDE SEQUENCE [LARGE SCALE GENOMIC DNA]</scope>
</reference>
<dbReference type="STRING" id="1801737.A2818_02540"/>
<dbReference type="Gene3D" id="1.10.101.10">
    <property type="entry name" value="PGBD-like superfamily/PGBD"/>
    <property type="match status" value="1"/>
</dbReference>
<dbReference type="EMBL" id="MFTN01000029">
    <property type="protein sequence ID" value="OGI62416.1"/>
    <property type="molecule type" value="Genomic_DNA"/>
</dbReference>
<feature type="domain" description="Peptidoglycan binding-like" evidence="3">
    <location>
        <begin position="112"/>
        <end position="168"/>
    </location>
</feature>
<sequence length="176" mass="19844">MLEQIKSILFLIVALAALALLGYWAVTSLQSGSEYKLNQHIEQLQNENDSLKKDIKSMTDELNVLRFQREAKTEIELVATEKMEPVIYKYQSLIDELQKLIQDNIFMKVGSRGTRVETVQKFLNIYNNKTTKIDNDYGAGTKNAVMAFQKAVGISSDGQAGAGTFSKMIDWLKKQG</sequence>
<protein>
    <recommendedName>
        <fullName evidence="3">Peptidoglycan binding-like domain-containing protein</fullName>
    </recommendedName>
</protein>
<evidence type="ECO:0000259" key="3">
    <source>
        <dbReference type="Pfam" id="PF01471"/>
    </source>
</evidence>
<proteinExistence type="predicted"/>
<keyword evidence="2" id="KW-1133">Transmembrane helix</keyword>
<name>A0A1F6UYR3_9BACT</name>
<dbReference type="InterPro" id="IPR002477">
    <property type="entry name" value="Peptidoglycan-bd-like"/>
</dbReference>
<dbReference type="Gene3D" id="1.20.5.170">
    <property type="match status" value="1"/>
</dbReference>
<feature type="coiled-coil region" evidence="1">
    <location>
        <begin position="34"/>
        <end position="68"/>
    </location>
</feature>
<evidence type="ECO:0000256" key="2">
    <source>
        <dbReference type="SAM" id="Phobius"/>
    </source>
</evidence>
<gene>
    <name evidence="4" type="ORF">A2818_02540</name>
</gene>
<keyword evidence="1" id="KW-0175">Coiled coil</keyword>
<dbReference type="SUPFAM" id="SSF47090">
    <property type="entry name" value="PGBD-like"/>
    <property type="match status" value="1"/>
</dbReference>
<dbReference type="InterPro" id="IPR036365">
    <property type="entry name" value="PGBD-like_sf"/>
</dbReference>
<dbReference type="AlphaFoldDB" id="A0A1F6UYR3"/>
<evidence type="ECO:0000313" key="5">
    <source>
        <dbReference type="Proteomes" id="UP000177602"/>
    </source>
</evidence>
<feature type="transmembrane region" description="Helical" evidence="2">
    <location>
        <begin position="7"/>
        <end position="26"/>
    </location>
</feature>
<dbReference type="InterPro" id="IPR036366">
    <property type="entry name" value="PGBDSf"/>
</dbReference>
<keyword evidence="2" id="KW-0472">Membrane</keyword>
<organism evidence="4 5">
    <name type="scientific">Candidatus Nomurabacteria bacterium RIFCSPHIGHO2_01_FULL_40_12</name>
    <dbReference type="NCBI Taxonomy" id="1801737"/>
    <lineage>
        <taxon>Bacteria</taxon>
        <taxon>Candidatus Nomuraibacteriota</taxon>
    </lineage>
</organism>
<evidence type="ECO:0000256" key="1">
    <source>
        <dbReference type="SAM" id="Coils"/>
    </source>
</evidence>